<evidence type="ECO:0000256" key="1">
    <source>
        <dbReference type="ARBA" id="ARBA00004141"/>
    </source>
</evidence>
<evidence type="ECO:0000256" key="5">
    <source>
        <dbReference type="ARBA" id="ARBA00022989"/>
    </source>
</evidence>
<comment type="subcellular location">
    <subcellularLocation>
        <location evidence="1">Membrane</location>
        <topology evidence="1">Multi-pass membrane protein</topology>
    </subcellularLocation>
</comment>
<keyword evidence="3" id="KW-0813">Transport</keyword>
<dbReference type="GO" id="GO:0005385">
    <property type="term" value="F:zinc ion transmembrane transporter activity"/>
    <property type="evidence" value="ECO:0007669"/>
    <property type="project" value="InterPro"/>
</dbReference>
<feature type="transmembrane region" description="Helical" evidence="8">
    <location>
        <begin position="271"/>
        <end position="297"/>
    </location>
</feature>
<accession>A0A9P7FZ05</accession>
<evidence type="ECO:0000256" key="2">
    <source>
        <dbReference type="ARBA" id="ARBA00008873"/>
    </source>
</evidence>
<evidence type="ECO:0000259" key="10">
    <source>
        <dbReference type="Pfam" id="PF01545"/>
    </source>
</evidence>
<comment type="caution">
    <text evidence="11">The sequence shown here is derived from an EMBL/GenBank/DDBJ whole genome shotgun (WGS) entry which is preliminary data.</text>
</comment>
<keyword evidence="4 8" id="KW-0812">Transmembrane</keyword>
<proteinExistence type="inferred from homology"/>
<evidence type="ECO:0000256" key="9">
    <source>
        <dbReference type="SAM" id="SignalP"/>
    </source>
</evidence>
<feature type="transmembrane region" description="Helical" evidence="8">
    <location>
        <begin position="303"/>
        <end position="321"/>
    </location>
</feature>
<dbReference type="Pfam" id="PF01545">
    <property type="entry name" value="Cation_efflux"/>
    <property type="match status" value="2"/>
</dbReference>
<keyword evidence="5 8" id="KW-1133">Transmembrane helix</keyword>
<dbReference type="PANTHER" id="PTHR45755:SF4">
    <property type="entry name" value="ZINC TRANSPORTER 7"/>
    <property type="match status" value="1"/>
</dbReference>
<dbReference type="EMBL" id="JABCKI010005810">
    <property type="protein sequence ID" value="KAG5637687.1"/>
    <property type="molecule type" value="Genomic_DNA"/>
</dbReference>
<sequence length="428" mass="47270">MSLAVLPVIAYALLFFSPINARSLAHLSFTPQHFKLSYPANTLISAILGTMAFSQFPSWSDLFVAGFLYAGMFPQDVDAFTVAPRTPRARLLKSYLKTILSNPESRKIFYFLCLNMCYMLVQMLYGVWTNSLGLISDAIHMAFDCMAIGVGLFASVMATWEPNERFTYGYGRIETLSGYSTPFGSAGDEYQPTSACQLFRIGRSTTSTKRAFPGPAIDINHCDDDVHSPLSAALTPNYKFVHDEHLTTHHNSGHSHSHSGHEGHSDNMRGVFLHVMADTLGSVGVIISTLLIQFYGWTGFDPIASLFIAILIAASVVPLVLDTGKILALDLANRDTDIQDALLQLQSIEGLASYTEPRFWPKDSSTIIGSIHIQLAASASSFDPHGPHSSQRTIYTRLDRVVDRVDALLRQKIPGLEELTIQVEEQKR</sequence>
<keyword evidence="6" id="KW-0406">Ion transport</keyword>
<dbReference type="GO" id="GO:0005794">
    <property type="term" value="C:Golgi apparatus"/>
    <property type="evidence" value="ECO:0007669"/>
    <property type="project" value="TreeGrafter"/>
</dbReference>
<dbReference type="GO" id="GO:0016020">
    <property type="term" value="C:membrane"/>
    <property type="evidence" value="ECO:0007669"/>
    <property type="project" value="UniProtKB-SubCell"/>
</dbReference>
<dbReference type="AlphaFoldDB" id="A0A9P7FZ05"/>
<feature type="chain" id="PRO_5040422540" description="Cation efflux protein transmembrane domain-containing protein" evidence="9">
    <location>
        <begin position="22"/>
        <end position="428"/>
    </location>
</feature>
<evidence type="ECO:0000256" key="8">
    <source>
        <dbReference type="SAM" id="Phobius"/>
    </source>
</evidence>
<dbReference type="InterPro" id="IPR027469">
    <property type="entry name" value="Cation_efflux_TMD_sf"/>
</dbReference>
<dbReference type="PANTHER" id="PTHR45755">
    <property type="match status" value="1"/>
</dbReference>
<dbReference type="OrthoDB" id="78669at2759"/>
<evidence type="ECO:0000256" key="3">
    <source>
        <dbReference type="ARBA" id="ARBA00022448"/>
    </source>
</evidence>
<feature type="domain" description="Cation efflux protein transmembrane" evidence="10">
    <location>
        <begin position="108"/>
        <end position="178"/>
    </location>
</feature>
<dbReference type="GO" id="GO:0031410">
    <property type="term" value="C:cytoplasmic vesicle"/>
    <property type="evidence" value="ECO:0007669"/>
    <property type="project" value="TreeGrafter"/>
</dbReference>
<dbReference type="InterPro" id="IPR058533">
    <property type="entry name" value="Cation_efflux_TM"/>
</dbReference>
<reference evidence="11" key="2">
    <citation type="submission" date="2021-10" db="EMBL/GenBank/DDBJ databases">
        <title>Phylogenomics reveals ancestral predisposition of the termite-cultivated fungus Termitomyces towards a domesticated lifestyle.</title>
        <authorList>
            <person name="Auxier B."/>
            <person name="Grum-Grzhimaylo A."/>
            <person name="Cardenas M.E."/>
            <person name="Lodge J.D."/>
            <person name="Laessoe T."/>
            <person name="Pedersen O."/>
            <person name="Smith M.E."/>
            <person name="Kuyper T.W."/>
            <person name="Franco-Molano E.A."/>
            <person name="Baroni T.J."/>
            <person name="Aanen D.K."/>
        </authorList>
    </citation>
    <scope>NUCLEOTIDE SEQUENCE</scope>
    <source>
        <strain evidence="11">D49</strain>
    </source>
</reference>
<dbReference type="Gene3D" id="1.20.1510.10">
    <property type="entry name" value="Cation efflux protein transmembrane domain"/>
    <property type="match status" value="2"/>
</dbReference>
<comment type="similarity">
    <text evidence="2">Belongs to the cation diffusion facilitator (CDF) transporter (TC 2.A.4) family. SLC30A subfamily.</text>
</comment>
<feature type="transmembrane region" description="Helical" evidence="8">
    <location>
        <begin position="140"/>
        <end position="160"/>
    </location>
</feature>
<gene>
    <name evidence="11" type="ORF">H0H81_003603</name>
</gene>
<evidence type="ECO:0000256" key="6">
    <source>
        <dbReference type="ARBA" id="ARBA00023065"/>
    </source>
</evidence>
<evidence type="ECO:0000313" key="11">
    <source>
        <dbReference type="EMBL" id="KAG5637687.1"/>
    </source>
</evidence>
<keyword evidence="7 8" id="KW-0472">Membrane</keyword>
<organism evidence="11 12">
    <name type="scientific">Sphagnurus paluster</name>
    <dbReference type="NCBI Taxonomy" id="117069"/>
    <lineage>
        <taxon>Eukaryota</taxon>
        <taxon>Fungi</taxon>
        <taxon>Dikarya</taxon>
        <taxon>Basidiomycota</taxon>
        <taxon>Agaricomycotina</taxon>
        <taxon>Agaricomycetes</taxon>
        <taxon>Agaricomycetidae</taxon>
        <taxon>Agaricales</taxon>
        <taxon>Tricholomatineae</taxon>
        <taxon>Lyophyllaceae</taxon>
        <taxon>Sphagnurus</taxon>
    </lineage>
</organism>
<reference evidence="11" key="1">
    <citation type="submission" date="2021-02" db="EMBL/GenBank/DDBJ databases">
        <authorList>
            <person name="Nieuwenhuis M."/>
            <person name="Van De Peppel L.J.J."/>
        </authorList>
    </citation>
    <scope>NUCLEOTIDE SEQUENCE</scope>
    <source>
        <strain evidence="11">D49</strain>
    </source>
</reference>
<keyword evidence="12" id="KW-1185">Reference proteome</keyword>
<feature type="signal peptide" evidence="9">
    <location>
        <begin position="1"/>
        <end position="21"/>
    </location>
</feature>
<name>A0A9P7FZ05_9AGAR</name>
<dbReference type="Proteomes" id="UP000717328">
    <property type="component" value="Unassembled WGS sequence"/>
</dbReference>
<evidence type="ECO:0000256" key="7">
    <source>
        <dbReference type="ARBA" id="ARBA00023136"/>
    </source>
</evidence>
<dbReference type="SUPFAM" id="SSF161111">
    <property type="entry name" value="Cation efflux protein transmembrane domain-like"/>
    <property type="match status" value="2"/>
</dbReference>
<dbReference type="InterPro" id="IPR002524">
    <property type="entry name" value="Cation_efflux"/>
</dbReference>
<evidence type="ECO:0000313" key="12">
    <source>
        <dbReference type="Proteomes" id="UP000717328"/>
    </source>
</evidence>
<feature type="domain" description="Cation efflux protein transmembrane" evidence="10">
    <location>
        <begin position="256"/>
        <end position="327"/>
    </location>
</feature>
<protein>
    <recommendedName>
        <fullName evidence="10">Cation efflux protein transmembrane domain-containing protein</fullName>
    </recommendedName>
</protein>
<dbReference type="GO" id="GO:0006882">
    <property type="term" value="P:intracellular zinc ion homeostasis"/>
    <property type="evidence" value="ECO:0007669"/>
    <property type="project" value="InterPro"/>
</dbReference>
<evidence type="ECO:0000256" key="4">
    <source>
        <dbReference type="ARBA" id="ARBA00022692"/>
    </source>
</evidence>
<dbReference type="InterPro" id="IPR045316">
    <property type="entry name" value="Msc2-like"/>
</dbReference>
<keyword evidence="9" id="KW-0732">Signal</keyword>
<dbReference type="GO" id="GO:1904257">
    <property type="term" value="P:zinc ion import into Golgi lumen"/>
    <property type="evidence" value="ECO:0007669"/>
    <property type="project" value="TreeGrafter"/>
</dbReference>
<feature type="transmembrane region" description="Helical" evidence="8">
    <location>
        <begin position="108"/>
        <end position="128"/>
    </location>
</feature>
<dbReference type="NCBIfam" id="TIGR01297">
    <property type="entry name" value="CDF"/>
    <property type="match status" value="2"/>
</dbReference>